<gene>
    <name evidence="4" type="ORF">CALMAC_LOCUS19097</name>
</gene>
<dbReference type="SUPFAM" id="SSF53098">
    <property type="entry name" value="Ribonuclease H-like"/>
    <property type="match status" value="1"/>
</dbReference>
<dbReference type="Gene3D" id="3.30.420.10">
    <property type="entry name" value="Ribonuclease H-like superfamily/Ribonuclease H"/>
    <property type="match status" value="1"/>
</dbReference>
<dbReference type="PANTHER" id="PTHR37984:SF5">
    <property type="entry name" value="PROTEIN NYNRIN-LIKE"/>
    <property type="match status" value="1"/>
</dbReference>
<dbReference type="InterPro" id="IPR041588">
    <property type="entry name" value="Integrase_H2C2"/>
</dbReference>
<feature type="compositionally biased region" description="Polar residues" evidence="2">
    <location>
        <begin position="277"/>
        <end position="287"/>
    </location>
</feature>
<dbReference type="GO" id="GO:0003676">
    <property type="term" value="F:nucleic acid binding"/>
    <property type="evidence" value="ECO:0007669"/>
    <property type="project" value="InterPro"/>
</dbReference>
<evidence type="ECO:0000313" key="4">
    <source>
        <dbReference type="EMBL" id="VEN61770.1"/>
    </source>
</evidence>
<dbReference type="Pfam" id="PF00665">
    <property type="entry name" value="rve"/>
    <property type="match status" value="1"/>
</dbReference>
<accession>A0A653DNF4</accession>
<dbReference type="InterPro" id="IPR050951">
    <property type="entry name" value="Retrovirus_Pol_polyprotein"/>
</dbReference>
<dbReference type="GO" id="GO:0003964">
    <property type="term" value="F:RNA-directed DNA polymerase activity"/>
    <property type="evidence" value="ECO:0007669"/>
    <property type="project" value="UniProtKB-EC"/>
</dbReference>
<dbReference type="Proteomes" id="UP000410492">
    <property type="component" value="Unassembled WGS sequence"/>
</dbReference>
<evidence type="ECO:0000259" key="3">
    <source>
        <dbReference type="PROSITE" id="PS50994"/>
    </source>
</evidence>
<dbReference type="OrthoDB" id="6752631at2759"/>
<protein>
    <recommendedName>
        <fullName evidence="1">RNA-directed DNA polymerase</fullName>
        <ecNumber evidence="1">2.7.7.49</ecNumber>
    </recommendedName>
</protein>
<evidence type="ECO:0000313" key="5">
    <source>
        <dbReference type="Proteomes" id="UP000410492"/>
    </source>
</evidence>
<dbReference type="AlphaFoldDB" id="A0A653DNF4"/>
<name>A0A653DNF4_CALMS</name>
<sequence>KEGQRPGSLIDLENYLVPFDDECSGYSSSLESITTCIVDFEGSVSDSMYRVIKSRLAHVYDRVKRLKLPVDNVDEAVTFKNESLATTLKLESDLSDKASSSHGEASSNVEQIAPIINVPVPVVTYISKSAPLSEWPVKFKGDGRDVFTFLERVTELALSRKVSEQDLFDSAVELFSGDAVVWYRSIRSSVTDWQSLVARLKPPAETTKVNIIRKNLLPEYITQLALVEDLVTVSRLSVLARRIEEARKVSHPNSDRYSRQRHHFKPKPQEETPVEAVTSQPSTSDVNLSPSTDHYSLLWLNSIKNPTGRLARWAVRLRQYTFDLVHRKGSHNIVPDSLSRAAQPHSSESDSDIEVVSLEVNPDQIDPWYGNLMDKVSSSPDSYPQWKIENDLLLKFVPNNLPVASNVVEWKYLVPKPQRKDIIESCHSPPTCGHFGFSKTMNRFKNVFIGLRCIIALDLMGPFPRSKQGYQWLLVVGDWFSKYTLLFPLRSSKSHHILKLLENEVFLVYGVPQFIICDNGPQFISTKFRELCGRYEIQKILYNAVYSPNGFMVYYSML</sequence>
<reference evidence="4 5" key="1">
    <citation type="submission" date="2019-01" db="EMBL/GenBank/DDBJ databases">
        <authorList>
            <person name="Sayadi A."/>
        </authorList>
    </citation>
    <scope>NUCLEOTIDE SEQUENCE [LARGE SCALE GENOMIC DNA]</scope>
</reference>
<organism evidence="4 5">
    <name type="scientific">Callosobruchus maculatus</name>
    <name type="common">Southern cowpea weevil</name>
    <name type="synonym">Pulse bruchid</name>
    <dbReference type="NCBI Taxonomy" id="64391"/>
    <lineage>
        <taxon>Eukaryota</taxon>
        <taxon>Metazoa</taxon>
        <taxon>Ecdysozoa</taxon>
        <taxon>Arthropoda</taxon>
        <taxon>Hexapoda</taxon>
        <taxon>Insecta</taxon>
        <taxon>Pterygota</taxon>
        <taxon>Neoptera</taxon>
        <taxon>Endopterygota</taxon>
        <taxon>Coleoptera</taxon>
        <taxon>Polyphaga</taxon>
        <taxon>Cucujiformia</taxon>
        <taxon>Chrysomeloidea</taxon>
        <taxon>Chrysomelidae</taxon>
        <taxon>Bruchinae</taxon>
        <taxon>Bruchini</taxon>
        <taxon>Callosobruchus</taxon>
    </lineage>
</organism>
<dbReference type="InterPro" id="IPR001584">
    <property type="entry name" value="Integrase_cat-core"/>
</dbReference>
<dbReference type="EMBL" id="CAACVG010013400">
    <property type="protein sequence ID" value="VEN61770.1"/>
    <property type="molecule type" value="Genomic_DNA"/>
</dbReference>
<feature type="region of interest" description="Disordered" evidence="2">
    <location>
        <begin position="249"/>
        <end position="287"/>
    </location>
</feature>
<dbReference type="PANTHER" id="PTHR37984">
    <property type="entry name" value="PROTEIN CBG26694"/>
    <property type="match status" value="1"/>
</dbReference>
<keyword evidence="5" id="KW-1185">Reference proteome</keyword>
<dbReference type="InterPro" id="IPR012337">
    <property type="entry name" value="RNaseH-like_sf"/>
</dbReference>
<dbReference type="EC" id="2.7.7.49" evidence="1"/>
<feature type="compositionally biased region" description="Basic and acidic residues" evidence="2">
    <location>
        <begin position="249"/>
        <end position="258"/>
    </location>
</feature>
<dbReference type="InterPro" id="IPR036397">
    <property type="entry name" value="RNaseH_sf"/>
</dbReference>
<dbReference type="PROSITE" id="PS50994">
    <property type="entry name" value="INTEGRASE"/>
    <property type="match status" value="1"/>
</dbReference>
<evidence type="ECO:0000256" key="1">
    <source>
        <dbReference type="ARBA" id="ARBA00012493"/>
    </source>
</evidence>
<dbReference type="GO" id="GO:0015074">
    <property type="term" value="P:DNA integration"/>
    <property type="evidence" value="ECO:0007669"/>
    <property type="project" value="InterPro"/>
</dbReference>
<dbReference type="Pfam" id="PF17921">
    <property type="entry name" value="Integrase_H2C2"/>
    <property type="match status" value="1"/>
</dbReference>
<feature type="domain" description="Integrase catalytic" evidence="3">
    <location>
        <begin position="441"/>
        <end position="558"/>
    </location>
</feature>
<evidence type="ECO:0000256" key="2">
    <source>
        <dbReference type="SAM" id="MobiDB-lite"/>
    </source>
</evidence>
<proteinExistence type="predicted"/>
<feature type="non-terminal residue" evidence="4">
    <location>
        <position position="1"/>
    </location>
</feature>